<sequence length="137" mass="15371">MEFHDDVIPAAEELVRLYNAVGWTSYTKDPEQLVRAAAGSSLVISAWEHGRLLGLARVISDGETIAYLQDILVDPEHQRRGIGRELFIRAATPFAHVRQKVLLTDDEPGQRAFYESLGFTEIREVGGSALRSFVRFD</sequence>
<evidence type="ECO:0000313" key="2">
    <source>
        <dbReference type="EMBL" id="GAA4910685.1"/>
    </source>
</evidence>
<dbReference type="CDD" id="cd04301">
    <property type="entry name" value="NAT_SF"/>
    <property type="match status" value="1"/>
</dbReference>
<protein>
    <submittedName>
        <fullName evidence="2">GNAT family N-acetyltransferase</fullName>
    </submittedName>
</protein>
<dbReference type="Gene3D" id="3.40.630.30">
    <property type="match status" value="1"/>
</dbReference>
<dbReference type="SUPFAM" id="SSF55729">
    <property type="entry name" value="Acyl-CoA N-acyltransferases (Nat)"/>
    <property type="match status" value="1"/>
</dbReference>
<dbReference type="PANTHER" id="PTHR43233:SF1">
    <property type="entry name" value="FAMILY N-ACETYLTRANSFERASE, PUTATIVE (AFU_ORTHOLOGUE AFUA_6G03350)-RELATED"/>
    <property type="match status" value="1"/>
</dbReference>
<evidence type="ECO:0000259" key="1">
    <source>
        <dbReference type="PROSITE" id="PS51186"/>
    </source>
</evidence>
<keyword evidence="3" id="KW-1185">Reference proteome</keyword>
<dbReference type="InterPro" id="IPR016181">
    <property type="entry name" value="Acyl_CoA_acyltransferase"/>
</dbReference>
<dbReference type="EMBL" id="BAABLW010000001">
    <property type="protein sequence ID" value="GAA4910685.1"/>
    <property type="molecule type" value="Genomic_DNA"/>
</dbReference>
<reference evidence="3" key="1">
    <citation type="journal article" date="2019" name="Int. J. Syst. Evol. Microbiol.">
        <title>The Global Catalogue of Microorganisms (GCM) 10K type strain sequencing project: providing services to taxonomists for standard genome sequencing and annotation.</title>
        <authorList>
            <consortium name="The Broad Institute Genomics Platform"/>
            <consortium name="The Broad Institute Genome Sequencing Center for Infectious Disease"/>
            <person name="Wu L."/>
            <person name="Ma J."/>
        </authorList>
    </citation>
    <scope>NUCLEOTIDE SEQUENCE [LARGE SCALE GENOMIC DNA]</scope>
    <source>
        <strain evidence="3">JCM 19129</strain>
    </source>
</reference>
<dbReference type="InterPro" id="IPR000182">
    <property type="entry name" value="GNAT_dom"/>
</dbReference>
<dbReference type="PANTHER" id="PTHR43233">
    <property type="entry name" value="FAMILY N-ACETYLTRANSFERASE, PUTATIVE (AFU_ORTHOLOGUE AFUA_6G03350)-RELATED"/>
    <property type="match status" value="1"/>
</dbReference>
<evidence type="ECO:0000313" key="3">
    <source>
        <dbReference type="Proteomes" id="UP001500368"/>
    </source>
</evidence>
<organism evidence="2 3">
    <name type="scientific">Nesterenkonia rhizosphaerae</name>
    <dbReference type="NCBI Taxonomy" id="1348272"/>
    <lineage>
        <taxon>Bacteria</taxon>
        <taxon>Bacillati</taxon>
        <taxon>Actinomycetota</taxon>
        <taxon>Actinomycetes</taxon>
        <taxon>Micrococcales</taxon>
        <taxon>Micrococcaceae</taxon>
        <taxon>Nesterenkonia</taxon>
    </lineage>
</organism>
<accession>A0ABP9FVB4</accession>
<name>A0ABP9FVB4_9MICC</name>
<dbReference type="PROSITE" id="PS51186">
    <property type="entry name" value="GNAT"/>
    <property type="match status" value="1"/>
</dbReference>
<proteinExistence type="predicted"/>
<dbReference type="RefSeq" id="WP_345476176.1">
    <property type="nucleotide sequence ID" value="NZ_BAABLW010000001.1"/>
</dbReference>
<feature type="domain" description="N-acetyltransferase" evidence="1">
    <location>
        <begin position="1"/>
        <end position="137"/>
    </location>
</feature>
<dbReference type="Proteomes" id="UP001500368">
    <property type="component" value="Unassembled WGS sequence"/>
</dbReference>
<dbReference type="InterPro" id="IPR053144">
    <property type="entry name" value="Acetyltransferase_Butenolide"/>
</dbReference>
<dbReference type="Pfam" id="PF13673">
    <property type="entry name" value="Acetyltransf_10"/>
    <property type="match status" value="1"/>
</dbReference>
<comment type="caution">
    <text evidence="2">The sequence shown here is derived from an EMBL/GenBank/DDBJ whole genome shotgun (WGS) entry which is preliminary data.</text>
</comment>
<gene>
    <name evidence="2" type="ORF">GCM10025790_00940</name>
</gene>